<accession>A0A8J2L5F2</accession>
<dbReference type="Proteomes" id="UP000708208">
    <property type="component" value="Unassembled WGS sequence"/>
</dbReference>
<gene>
    <name evidence="2" type="ORF">AFUS01_LOCUS36630</name>
</gene>
<evidence type="ECO:0000313" key="3">
    <source>
        <dbReference type="Proteomes" id="UP000708208"/>
    </source>
</evidence>
<dbReference type="AlphaFoldDB" id="A0A8J2L5F2"/>
<proteinExistence type="predicted"/>
<comment type="caution">
    <text evidence="2">The sequence shown here is derived from an EMBL/GenBank/DDBJ whole genome shotgun (WGS) entry which is preliminary data.</text>
</comment>
<evidence type="ECO:0000256" key="1">
    <source>
        <dbReference type="SAM" id="MobiDB-lite"/>
    </source>
</evidence>
<keyword evidence="3" id="KW-1185">Reference proteome</keyword>
<feature type="region of interest" description="Disordered" evidence="1">
    <location>
        <begin position="51"/>
        <end position="72"/>
    </location>
</feature>
<protein>
    <submittedName>
        <fullName evidence="2">Uncharacterized protein</fullName>
    </submittedName>
</protein>
<reference evidence="2" key="1">
    <citation type="submission" date="2021-06" db="EMBL/GenBank/DDBJ databases">
        <authorList>
            <person name="Hodson N. C."/>
            <person name="Mongue J. A."/>
            <person name="Jaron S. K."/>
        </authorList>
    </citation>
    <scope>NUCLEOTIDE SEQUENCE</scope>
</reference>
<organism evidence="2 3">
    <name type="scientific">Allacma fusca</name>
    <dbReference type="NCBI Taxonomy" id="39272"/>
    <lineage>
        <taxon>Eukaryota</taxon>
        <taxon>Metazoa</taxon>
        <taxon>Ecdysozoa</taxon>
        <taxon>Arthropoda</taxon>
        <taxon>Hexapoda</taxon>
        <taxon>Collembola</taxon>
        <taxon>Symphypleona</taxon>
        <taxon>Sminthuridae</taxon>
        <taxon>Allacma</taxon>
    </lineage>
</organism>
<dbReference type="EMBL" id="CAJVCH010540354">
    <property type="protein sequence ID" value="CAG7826583.1"/>
    <property type="molecule type" value="Genomic_DNA"/>
</dbReference>
<name>A0A8J2L5F2_9HEXA</name>
<evidence type="ECO:0000313" key="2">
    <source>
        <dbReference type="EMBL" id="CAG7826583.1"/>
    </source>
</evidence>
<sequence length="177" mass="19049">MDTLEIDRSERDSDVRAKILQMDRKFKTFERNIATIKADQTNLKGRTAAIEGAMGRPGPPGSQGPPGQSLNNAKIKTNIANSATPESFLKMLPPPENGFSFGGSTFEQIAAALKRHSMAVKFVNYMDTDLTGYQLELYYGSAGTNAPTTISSQTAQVATFKPAGNGEVLGTMIKCPL</sequence>